<dbReference type="SMART" id="SM00922">
    <property type="entry name" value="MR_MLE"/>
    <property type="match status" value="1"/>
</dbReference>
<keyword evidence="2" id="KW-0479">Metal-binding</keyword>
<dbReference type="GO" id="GO:0000287">
    <property type="term" value="F:magnesium ion binding"/>
    <property type="evidence" value="ECO:0007669"/>
    <property type="project" value="TreeGrafter"/>
</dbReference>
<sequence length="457" mass="50367">MTSFPTIVKIETFIPATDGDGKPHCELPDTKCGVSTPMSGWEKYRENRTSFGIDVLGSLVCIITASDGTQGVATGFGGPPACWLIENHFARFVVGADPRDTNLMWEQMFKASTYYGRKGLPVAAISVVDLAIWDLLGKIRREPVYKMIGGRVKDGKIPFYLTGPEPTHARRMGFWGAKVALPYSPKDGFNFVRRNFDFLKAHRQDLGDDFPLMVDCWMSLDVQSAIELAQACIDEKVKINWFEEVLHPDDFDGHKLLKQRMPQVKWTTGEHEYSRYGWVSLPFLPRNHSNPALTPHARCSFRKLIEDRSVDILQPDVMWLGGLTELLKVSAQAAAYDIPVIPHGSGPYSCHYIMSQLTASPSSADIANSADDKSIAAVFGNLFLNEPVPHGGSIDVSDAPGFGLELNPACTLLPSSHFLAPNPEVGLSHTEEEVLVQKAAQKLARINGSAKTNGVKH</sequence>
<dbReference type="Gene3D" id="3.30.390.10">
    <property type="entry name" value="Enolase-like, N-terminal domain"/>
    <property type="match status" value="1"/>
</dbReference>
<comment type="cofactor">
    <cofactor evidence="1">
        <name>Mg(2+)</name>
        <dbReference type="ChEBI" id="CHEBI:18420"/>
    </cofactor>
</comment>
<dbReference type="GO" id="GO:0016052">
    <property type="term" value="P:carbohydrate catabolic process"/>
    <property type="evidence" value="ECO:0007669"/>
    <property type="project" value="TreeGrafter"/>
</dbReference>
<dbReference type="PANTHER" id="PTHR13794:SF58">
    <property type="entry name" value="MITOCHONDRIAL ENOLASE SUPERFAMILY MEMBER 1"/>
    <property type="match status" value="1"/>
</dbReference>
<dbReference type="Proteomes" id="UP000777482">
    <property type="component" value="Unassembled WGS sequence"/>
</dbReference>
<dbReference type="SUPFAM" id="SSF54826">
    <property type="entry name" value="Enolase N-terminal domain-like"/>
    <property type="match status" value="1"/>
</dbReference>
<keyword evidence="3" id="KW-0460">Magnesium</keyword>
<comment type="caution">
    <text evidence="5">The sequence shown here is derived from an EMBL/GenBank/DDBJ whole genome shotgun (WGS) entry which is preliminary data.</text>
</comment>
<dbReference type="InterPro" id="IPR013341">
    <property type="entry name" value="Mandelate_racemase_N_dom"/>
</dbReference>
<dbReference type="Pfam" id="PF02746">
    <property type="entry name" value="MR_MLE_N"/>
    <property type="match status" value="1"/>
</dbReference>
<proteinExistence type="predicted"/>
<organism evidence="5 6">
    <name type="scientific">Rhodotorula mucilaginosa</name>
    <name type="common">Yeast</name>
    <name type="synonym">Rhodotorula rubra</name>
    <dbReference type="NCBI Taxonomy" id="5537"/>
    <lineage>
        <taxon>Eukaryota</taxon>
        <taxon>Fungi</taxon>
        <taxon>Dikarya</taxon>
        <taxon>Basidiomycota</taxon>
        <taxon>Pucciniomycotina</taxon>
        <taxon>Microbotryomycetes</taxon>
        <taxon>Sporidiobolales</taxon>
        <taxon>Sporidiobolaceae</taxon>
        <taxon>Rhodotorula</taxon>
    </lineage>
</organism>
<gene>
    <name evidence="5" type="ORF">C6P46_000848</name>
</gene>
<keyword evidence="6" id="KW-1185">Reference proteome</keyword>
<dbReference type="Pfam" id="PF13378">
    <property type="entry name" value="MR_MLE_C"/>
    <property type="match status" value="2"/>
</dbReference>
<dbReference type="EMBL" id="PUHQ01000118">
    <property type="protein sequence ID" value="KAG0655502.1"/>
    <property type="molecule type" value="Genomic_DNA"/>
</dbReference>
<evidence type="ECO:0000256" key="2">
    <source>
        <dbReference type="ARBA" id="ARBA00022723"/>
    </source>
</evidence>
<dbReference type="SUPFAM" id="SSF51604">
    <property type="entry name" value="Enolase C-terminal domain-like"/>
    <property type="match status" value="1"/>
</dbReference>
<dbReference type="AlphaFoldDB" id="A0A9P6VW16"/>
<dbReference type="OrthoDB" id="17395at2759"/>
<dbReference type="GO" id="GO:0016836">
    <property type="term" value="F:hydro-lyase activity"/>
    <property type="evidence" value="ECO:0007669"/>
    <property type="project" value="TreeGrafter"/>
</dbReference>
<feature type="domain" description="Mandelate racemase/muconate lactonizing enzyme C-terminal" evidence="4">
    <location>
        <begin position="164"/>
        <end position="264"/>
    </location>
</feature>
<dbReference type="InterPro" id="IPR036849">
    <property type="entry name" value="Enolase-like_C_sf"/>
</dbReference>
<accession>A0A9P6VW16</accession>
<reference evidence="5 6" key="1">
    <citation type="submission" date="2020-11" db="EMBL/GenBank/DDBJ databases">
        <title>Kefir isolates.</title>
        <authorList>
            <person name="Marcisauskas S."/>
            <person name="Kim Y."/>
            <person name="Blasche S."/>
        </authorList>
    </citation>
    <scope>NUCLEOTIDE SEQUENCE [LARGE SCALE GENOMIC DNA]</scope>
    <source>
        <strain evidence="5 6">KR</strain>
    </source>
</reference>
<dbReference type="PANTHER" id="PTHR13794">
    <property type="entry name" value="ENOLASE SUPERFAMILY, MANDELATE RACEMASE"/>
    <property type="match status" value="1"/>
</dbReference>
<dbReference type="InterPro" id="IPR029065">
    <property type="entry name" value="Enolase_C-like"/>
</dbReference>
<evidence type="ECO:0000256" key="1">
    <source>
        <dbReference type="ARBA" id="ARBA00001946"/>
    </source>
</evidence>
<evidence type="ECO:0000313" key="5">
    <source>
        <dbReference type="EMBL" id="KAG0655502.1"/>
    </source>
</evidence>
<protein>
    <recommendedName>
        <fullName evidence="4">Mandelate racemase/muconate lactonizing enzyme C-terminal domain-containing protein</fullName>
    </recommendedName>
</protein>
<evidence type="ECO:0000256" key="3">
    <source>
        <dbReference type="ARBA" id="ARBA00022842"/>
    </source>
</evidence>
<name>A0A9P6VW16_RHOMI</name>
<evidence type="ECO:0000259" key="4">
    <source>
        <dbReference type="SMART" id="SM00922"/>
    </source>
</evidence>
<dbReference type="InterPro" id="IPR013342">
    <property type="entry name" value="Mandelate_racemase_C"/>
</dbReference>
<dbReference type="InterPro" id="IPR029017">
    <property type="entry name" value="Enolase-like_N"/>
</dbReference>
<evidence type="ECO:0000313" key="6">
    <source>
        <dbReference type="Proteomes" id="UP000777482"/>
    </source>
</evidence>
<dbReference type="Gene3D" id="3.20.20.120">
    <property type="entry name" value="Enolase-like C-terminal domain"/>
    <property type="match status" value="2"/>
</dbReference>
<dbReference type="InterPro" id="IPR046945">
    <property type="entry name" value="RHMD-like"/>
</dbReference>